<sequence length="181" mass="20338">MLYRIQSFVSWLPENSNHPTHRLLDGRLRWLNRSVGRTGEHLAWSSSADGGTSEYTFGEECEEKTLLAQSDRLVSGGHDSGLNGNVSGAEEYECVSGGSDIQSEVLSERKMEYNLKMAKERWKTLIWISLLRIGPLDRVSYAQLAVRLRATVAVHDRPEMQAVREGSDCRHCADDERLTAA</sequence>
<comment type="caution">
    <text evidence="1">The sequence shown here is derived from an EMBL/GenBank/DDBJ whole genome shotgun (WGS) entry which is preliminary data.</text>
</comment>
<dbReference type="VEuPathDB" id="VectorBase:HLOH_060194"/>
<dbReference type="EMBL" id="JABSTR010000008">
    <property type="protein sequence ID" value="KAH9376431.1"/>
    <property type="molecule type" value="Genomic_DNA"/>
</dbReference>
<gene>
    <name evidence="1" type="ORF">HPB48_021123</name>
</gene>
<name>A0A9J6GPA7_HAELO</name>
<reference evidence="1 2" key="1">
    <citation type="journal article" date="2020" name="Cell">
        <title>Large-Scale Comparative Analyses of Tick Genomes Elucidate Their Genetic Diversity and Vector Capacities.</title>
        <authorList>
            <consortium name="Tick Genome and Microbiome Consortium (TIGMIC)"/>
            <person name="Jia N."/>
            <person name="Wang J."/>
            <person name="Shi W."/>
            <person name="Du L."/>
            <person name="Sun Y."/>
            <person name="Zhan W."/>
            <person name="Jiang J.F."/>
            <person name="Wang Q."/>
            <person name="Zhang B."/>
            <person name="Ji P."/>
            <person name="Bell-Sakyi L."/>
            <person name="Cui X.M."/>
            <person name="Yuan T.T."/>
            <person name="Jiang B.G."/>
            <person name="Yang W.F."/>
            <person name="Lam T.T."/>
            <person name="Chang Q.C."/>
            <person name="Ding S.J."/>
            <person name="Wang X.J."/>
            <person name="Zhu J.G."/>
            <person name="Ruan X.D."/>
            <person name="Zhao L."/>
            <person name="Wei J.T."/>
            <person name="Ye R.Z."/>
            <person name="Que T.C."/>
            <person name="Du C.H."/>
            <person name="Zhou Y.H."/>
            <person name="Cheng J.X."/>
            <person name="Dai P.F."/>
            <person name="Guo W.B."/>
            <person name="Han X.H."/>
            <person name="Huang E.J."/>
            <person name="Li L.F."/>
            <person name="Wei W."/>
            <person name="Gao Y.C."/>
            <person name="Liu J.Z."/>
            <person name="Shao H.Z."/>
            <person name="Wang X."/>
            <person name="Wang C.C."/>
            <person name="Yang T.C."/>
            <person name="Huo Q.B."/>
            <person name="Li W."/>
            <person name="Chen H.Y."/>
            <person name="Chen S.E."/>
            <person name="Zhou L.G."/>
            <person name="Ni X.B."/>
            <person name="Tian J.H."/>
            <person name="Sheng Y."/>
            <person name="Liu T."/>
            <person name="Pan Y.S."/>
            <person name="Xia L.Y."/>
            <person name="Li J."/>
            <person name="Zhao F."/>
            <person name="Cao W.C."/>
        </authorList>
    </citation>
    <scope>NUCLEOTIDE SEQUENCE [LARGE SCALE GENOMIC DNA]</scope>
    <source>
        <strain evidence="1">HaeL-2018</strain>
    </source>
</reference>
<dbReference type="AlphaFoldDB" id="A0A9J6GPA7"/>
<evidence type="ECO:0000313" key="1">
    <source>
        <dbReference type="EMBL" id="KAH9376431.1"/>
    </source>
</evidence>
<keyword evidence="2" id="KW-1185">Reference proteome</keyword>
<dbReference type="Proteomes" id="UP000821853">
    <property type="component" value="Unassembled WGS sequence"/>
</dbReference>
<protein>
    <submittedName>
        <fullName evidence="1">Uncharacterized protein</fullName>
    </submittedName>
</protein>
<organism evidence="1 2">
    <name type="scientific">Haemaphysalis longicornis</name>
    <name type="common">Bush tick</name>
    <dbReference type="NCBI Taxonomy" id="44386"/>
    <lineage>
        <taxon>Eukaryota</taxon>
        <taxon>Metazoa</taxon>
        <taxon>Ecdysozoa</taxon>
        <taxon>Arthropoda</taxon>
        <taxon>Chelicerata</taxon>
        <taxon>Arachnida</taxon>
        <taxon>Acari</taxon>
        <taxon>Parasitiformes</taxon>
        <taxon>Ixodida</taxon>
        <taxon>Ixodoidea</taxon>
        <taxon>Ixodidae</taxon>
        <taxon>Haemaphysalinae</taxon>
        <taxon>Haemaphysalis</taxon>
    </lineage>
</organism>
<evidence type="ECO:0000313" key="2">
    <source>
        <dbReference type="Proteomes" id="UP000821853"/>
    </source>
</evidence>
<accession>A0A9J6GPA7</accession>
<proteinExistence type="predicted"/>